<keyword evidence="10" id="KW-1185">Reference proteome</keyword>
<evidence type="ECO:0000256" key="4">
    <source>
        <dbReference type="ARBA" id="ARBA00022729"/>
    </source>
</evidence>
<protein>
    <recommendedName>
        <fullName evidence="3 7">Beta-lactamase</fullName>
        <ecNumber evidence="3 7">3.5.2.6</ecNumber>
    </recommendedName>
</protein>
<evidence type="ECO:0000313" key="10">
    <source>
        <dbReference type="Proteomes" id="UP001205566"/>
    </source>
</evidence>
<reference evidence="9" key="1">
    <citation type="thesis" date="2020" institute="Technische Universitat Dresden" country="Dresden, Germany">
        <title>The Agarolytic System of Microbulbifer elongatus PORT2, Isolated from Batu Karas, Pangandaran West Java Indonesia.</title>
        <authorList>
            <person name="Anggraeni S.R."/>
        </authorList>
    </citation>
    <scope>NUCLEOTIDE SEQUENCE</scope>
    <source>
        <strain evidence="9">PORT2</strain>
    </source>
</reference>
<dbReference type="EMBL" id="JACASI010000020">
    <property type="protein sequence ID" value="MCQ3829262.1"/>
    <property type="molecule type" value="Genomic_DNA"/>
</dbReference>
<gene>
    <name evidence="9" type="primary">blaOXA</name>
    <name evidence="9" type="ORF">HXX02_07375</name>
</gene>
<keyword evidence="4" id="KW-0732">Signal</keyword>
<sequence length="260" mass="28900">MNKFVAIFFAILSTPCFSTDWEESSEVNNLFTSSNVSGTFVLYDSGAGKFIGHNHQRSEARFVPASTFKIANSLIGLSVGAVEDVDDILPYGGQKQLFKIWERDMGLREAISISNIPIYQALARRTGLERMQAYVTKLGFGNEDVGTSIDTFWLDGPLEISAQEQAIFLSRLARDQLPVSKDIQKAVRDIVLLEQGEGWKLYGKTGWENVPNPGVGWWVGWVTKGNHVYSFALNMDIKNTSDAKQRVKLGKESLKALGIL</sequence>
<evidence type="ECO:0000256" key="5">
    <source>
        <dbReference type="ARBA" id="ARBA00022801"/>
    </source>
</evidence>
<evidence type="ECO:0000313" key="9">
    <source>
        <dbReference type="EMBL" id="MCQ3829262.1"/>
    </source>
</evidence>
<dbReference type="InterPro" id="IPR012338">
    <property type="entry name" value="Beta-lactam/transpept-like"/>
</dbReference>
<evidence type="ECO:0000256" key="6">
    <source>
        <dbReference type="ARBA" id="ARBA00023251"/>
    </source>
</evidence>
<dbReference type="EC" id="3.5.2.6" evidence="3 7"/>
<feature type="domain" description="Penicillin-binding protein transpeptidase" evidence="8">
    <location>
        <begin position="38"/>
        <end position="249"/>
    </location>
</feature>
<organism evidence="9 10">
    <name type="scientific">Microbulbifer elongatus</name>
    <dbReference type="NCBI Taxonomy" id="86173"/>
    <lineage>
        <taxon>Bacteria</taxon>
        <taxon>Pseudomonadati</taxon>
        <taxon>Pseudomonadota</taxon>
        <taxon>Gammaproteobacteria</taxon>
        <taxon>Cellvibrionales</taxon>
        <taxon>Microbulbiferaceae</taxon>
        <taxon>Microbulbifer</taxon>
    </lineage>
</organism>
<comment type="catalytic activity">
    <reaction evidence="1 7">
        <text>a beta-lactam + H2O = a substituted beta-amino acid</text>
        <dbReference type="Rhea" id="RHEA:20401"/>
        <dbReference type="ChEBI" id="CHEBI:15377"/>
        <dbReference type="ChEBI" id="CHEBI:35627"/>
        <dbReference type="ChEBI" id="CHEBI:140347"/>
        <dbReference type="EC" id="3.5.2.6"/>
    </reaction>
</comment>
<dbReference type="RefSeq" id="WP_255874147.1">
    <property type="nucleotide sequence ID" value="NZ_JACASI010000020.1"/>
</dbReference>
<accession>A0ABT1P164</accession>
<name>A0ABT1P164_9GAMM</name>
<dbReference type="PROSITE" id="PS00337">
    <property type="entry name" value="BETA_LACTAMASE_D"/>
    <property type="match status" value="1"/>
</dbReference>
<evidence type="ECO:0000256" key="3">
    <source>
        <dbReference type="ARBA" id="ARBA00012865"/>
    </source>
</evidence>
<dbReference type="SUPFAM" id="SSF56601">
    <property type="entry name" value="beta-lactamase/transpeptidase-like"/>
    <property type="match status" value="1"/>
</dbReference>
<evidence type="ECO:0000256" key="7">
    <source>
        <dbReference type="RuleBase" id="RU361140"/>
    </source>
</evidence>
<evidence type="ECO:0000259" key="8">
    <source>
        <dbReference type="Pfam" id="PF00905"/>
    </source>
</evidence>
<evidence type="ECO:0000256" key="2">
    <source>
        <dbReference type="ARBA" id="ARBA00007898"/>
    </source>
</evidence>
<dbReference type="NCBIfam" id="NF012161">
    <property type="entry name" value="bla_class_D_main"/>
    <property type="match status" value="1"/>
</dbReference>
<keyword evidence="5 7" id="KW-0378">Hydrolase</keyword>
<keyword evidence="6 7" id="KW-0046">Antibiotic resistance</keyword>
<comment type="similarity">
    <text evidence="2 7">Belongs to the class-D beta-lactamase family.</text>
</comment>
<dbReference type="InterPro" id="IPR002137">
    <property type="entry name" value="Beta-lactam_class-D_AS"/>
</dbReference>
<dbReference type="InterPro" id="IPR001460">
    <property type="entry name" value="PCN-bd_Tpept"/>
</dbReference>
<comment type="caution">
    <text evidence="9">The sequence shown here is derived from an EMBL/GenBank/DDBJ whole genome shotgun (WGS) entry which is preliminary data.</text>
</comment>
<dbReference type="Gene3D" id="3.40.710.10">
    <property type="entry name" value="DD-peptidase/beta-lactamase superfamily"/>
    <property type="match status" value="1"/>
</dbReference>
<proteinExistence type="inferred from homology"/>
<dbReference type="Proteomes" id="UP001205566">
    <property type="component" value="Unassembled WGS sequence"/>
</dbReference>
<dbReference type="Pfam" id="PF00905">
    <property type="entry name" value="Transpeptidase"/>
    <property type="match status" value="1"/>
</dbReference>
<evidence type="ECO:0000256" key="1">
    <source>
        <dbReference type="ARBA" id="ARBA00001526"/>
    </source>
</evidence>